<keyword evidence="6" id="KW-0624">Polysaccharide degradation</keyword>
<keyword evidence="2 7" id="KW-0378">Hydrolase</keyword>
<dbReference type="GO" id="GO:0009986">
    <property type="term" value="C:cell surface"/>
    <property type="evidence" value="ECO:0007669"/>
    <property type="project" value="TreeGrafter"/>
</dbReference>
<dbReference type="Gene3D" id="3.20.20.80">
    <property type="entry name" value="Glycosidases"/>
    <property type="match status" value="1"/>
</dbReference>
<dbReference type="SUPFAM" id="SSF51445">
    <property type="entry name" value="(Trans)glycosidases"/>
    <property type="match status" value="1"/>
</dbReference>
<dbReference type="RefSeq" id="WP_013702661.1">
    <property type="nucleotide sequence ID" value="NC_015385.1"/>
</dbReference>
<dbReference type="STRING" id="869209.Tresu_2549"/>
<dbReference type="KEGG" id="tsu:Tresu_2549"/>
<dbReference type="GO" id="GO:0030245">
    <property type="term" value="P:cellulose catabolic process"/>
    <property type="evidence" value="ECO:0007669"/>
    <property type="project" value="UniProtKB-KW"/>
</dbReference>
<reference evidence="10" key="2">
    <citation type="submission" date="2011-04" db="EMBL/GenBank/DDBJ databases">
        <title>The complete genome of chromosome of Treponema succinifaciens DSM 2489.</title>
        <authorList>
            <person name="Lucas S."/>
            <person name="Copeland A."/>
            <person name="Lapidus A."/>
            <person name="Bruce D."/>
            <person name="Goodwin L."/>
            <person name="Pitluck S."/>
            <person name="Peters L."/>
            <person name="Kyrpides N."/>
            <person name="Mavromatis K."/>
            <person name="Ivanova N."/>
            <person name="Ovchinnikova G."/>
            <person name="Teshima H."/>
            <person name="Detter J.C."/>
            <person name="Tapia R."/>
            <person name="Han C."/>
            <person name="Land M."/>
            <person name="Hauser L."/>
            <person name="Markowitz V."/>
            <person name="Cheng J.-F."/>
            <person name="Hugenholtz P."/>
            <person name="Woyke T."/>
            <person name="Wu D."/>
            <person name="Gronow S."/>
            <person name="Wellnitz S."/>
            <person name="Brambilla E."/>
            <person name="Klenk H.-P."/>
            <person name="Eisen J.A."/>
        </authorList>
    </citation>
    <scope>NUCLEOTIDE SEQUENCE [LARGE SCALE GENOMIC DNA]</scope>
    <source>
        <strain evidence="10">ATCC 33096 / DSM 2489 / 6091</strain>
    </source>
</reference>
<reference evidence="9 10" key="1">
    <citation type="journal article" date="2011" name="Stand. Genomic Sci.">
        <title>Complete genome sequence of Treponema succinifaciens type strain (6091).</title>
        <authorList>
            <person name="Han C."/>
            <person name="Gronow S."/>
            <person name="Teshima H."/>
            <person name="Lapidus A."/>
            <person name="Nolan M."/>
            <person name="Lucas S."/>
            <person name="Hammon N."/>
            <person name="Deshpande S."/>
            <person name="Cheng J.F."/>
            <person name="Zeytun A."/>
            <person name="Tapia R."/>
            <person name="Goodwin L."/>
            <person name="Pitluck S."/>
            <person name="Liolios K."/>
            <person name="Pagani I."/>
            <person name="Ivanova N."/>
            <person name="Mavromatis K."/>
            <person name="Mikhailova N."/>
            <person name="Huntemann M."/>
            <person name="Pati A."/>
            <person name="Chen A."/>
            <person name="Palaniappan K."/>
            <person name="Land M."/>
            <person name="Hauser L."/>
            <person name="Brambilla E.M."/>
            <person name="Rohde M."/>
            <person name="Goker M."/>
            <person name="Woyke T."/>
            <person name="Bristow J."/>
            <person name="Eisen J.A."/>
            <person name="Markowitz V."/>
            <person name="Hugenholtz P."/>
            <person name="Kyrpides N.C."/>
            <person name="Klenk H.P."/>
            <person name="Detter J.C."/>
        </authorList>
    </citation>
    <scope>NUCLEOTIDE SEQUENCE [LARGE SCALE GENOMIC DNA]</scope>
    <source>
        <strain evidence="10">ATCC 33096 / DSM 2489 / 6091</strain>
    </source>
</reference>
<evidence type="ECO:0000256" key="7">
    <source>
        <dbReference type="RuleBase" id="RU361153"/>
    </source>
</evidence>
<evidence type="ECO:0000256" key="4">
    <source>
        <dbReference type="ARBA" id="ARBA00023277"/>
    </source>
</evidence>
<dbReference type="GO" id="GO:0005576">
    <property type="term" value="C:extracellular region"/>
    <property type="evidence" value="ECO:0007669"/>
    <property type="project" value="TreeGrafter"/>
</dbReference>
<feature type="domain" description="Glycoside hydrolase family 5" evidence="8">
    <location>
        <begin position="23"/>
        <end position="315"/>
    </location>
</feature>
<dbReference type="PANTHER" id="PTHR31297">
    <property type="entry name" value="GLUCAN ENDO-1,6-BETA-GLUCOSIDASE B"/>
    <property type="match status" value="1"/>
</dbReference>
<dbReference type="Pfam" id="PF00150">
    <property type="entry name" value="Cellulase"/>
    <property type="match status" value="1"/>
</dbReference>
<dbReference type="EMBL" id="CP002631">
    <property type="protein sequence ID" value="AEB15411.1"/>
    <property type="molecule type" value="Genomic_DNA"/>
</dbReference>
<dbReference type="PANTHER" id="PTHR31297:SF41">
    <property type="entry name" value="ENDOGLUCANASE, PUTATIVE (AFU_ORTHOLOGUE AFUA_5G01830)-RELATED"/>
    <property type="match status" value="1"/>
</dbReference>
<evidence type="ECO:0000256" key="2">
    <source>
        <dbReference type="ARBA" id="ARBA00022801"/>
    </source>
</evidence>
<evidence type="ECO:0000256" key="6">
    <source>
        <dbReference type="ARBA" id="ARBA00023326"/>
    </source>
</evidence>
<evidence type="ECO:0000256" key="1">
    <source>
        <dbReference type="ARBA" id="ARBA00005641"/>
    </source>
</evidence>
<evidence type="ECO:0000256" key="5">
    <source>
        <dbReference type="ARBA" id="ARBA00023295"/>
    </source>
</evidence>
<dbReference type="GeneID" id="302999661"/>
<name>F2NXR7_TRES6</name>
<evidence type="ECO:0000313" key="9">
    <source>
        <dbReference type="EMBL" id="AEB15411.1"/>
    </source>
</evidence>
<evidence type="ECO:0000313" key="10">
    <source>
        <dbReference type="Proteomes" id="UP000006852"/>
    </source>
</evidence>
<keyword evidence="4" id="KW-0119">Carbohydrate metabolism</keyword>
<keyword evidence="3" id="KW-0136">Cellulose degradation</keyword>
<accession>F2NXR7</accession>
<dbReference type="InterPro" id="IPR001547">
    <property type="entry name" value="Glyco_hydro_5"/>
</dbReference>
<evidence type="ECO:0000259" key="8">
    <source>
        <dbReference type="Pfam" id="PF00150"/>
    </source>
</evidence>
<organism evidence="9 10">
    <name type="scientific">Treponema succinifaciens (strain ATCC 33096 / DSM 2489 / 6091)</name>
    <dbReference type="NCBI Taxonomy" id="869209"/>
    <lineage>
        <taxon>Bacteria</taxon>
        <taxon>Pseudomonadati</taxon>
        <taxon>Spirochaetota</taxon>
        <taxon>Spirochaetia</taxon>
        <taxon>Spirochaetales</taxon>
        <taxon>Treponemataceae</taxon>
        <taxon>Treponema</taxon>
    </lineage>
</organism>
<dbReference type="GO" id="GO:0008422">
    <property type="term" value="F:beta-glucosidase activity"/>
    <property type="evidence" value="ECO:0007669"/>
    <property type="project" value="TreeGrafter"/>
</dbReference>
<gene>
    <name evidence="9" type="ordered locus">Tresu_2549</name>
</gene>
<keyword evidence="5 7" id="KW-0326">Glycosidase</keyword>
<comment type="similarity">
    <text evidence="1 7">Belongs to the glycosyl hydrolase 5 (cellulase A) family.</text>
</comment>
<sequence>MNLSKGINFGGWLSQCRHTKEHYDSFINEDDVRRAAGWGFDHIRLPFDSEVVQNPDGTFIEEGFSRLEKFVGWAEDSGLDVVLDLHKACGYDFNDAGTENGNPLFSSPHLQELFVSLWNEVSSRFGGKKNVAFEFLNEVVEQEAAEPWNTLIDRTLSVIRKNAPETPVIYGGIQWNSARTLRLLRKPEFRNVIFTFHFYEPLIFTHQKAPWVPGMSPDREIKYPASLSYFREESVPLGYKGKDVADTDGNLPGIELMRQMIGEACAAAENAGVPVYCGEYGVIDRAPVKGTEAWFADVHKIFREFGVGHAVWTYKEMDFGLTESHYDGIRASLIKMMTE</sequence>
<dbReference type="InterPro" id="IPR050386">
    <property type="entry name" value="Glycosyl_hydrolase_5"/>
</dbReference>
<dbReference type="Proteomes" id="UP000006852">
    <property type="component" value="Chromosome"/>
</dbReference>
<keyword evidence="10" id="KW-1185">Reference proteome</keyword>
<evidence type="ECO:0000256" key="3">
    <source>
        <dbReference type="ARBA" id="ARBA00023001"/>
    </source>
</evidence>
<dbReference type="eggNOG" id="COG2730">
    <property type="taxonomic scope" value="Bacteria"/>
</dbReference>
<dbReference type="AlphaFoldDB" id="F2NXR7"/>
<protein>
    <submittedName>
        <fullName evidence="9">Glycoside hydrolase family 5</fullName>
    </submittedName>
</protein>
<dbReference type="HOGENOM" id="CLU_018668_1_0_12"/>
<dbReference type="InterPro" id="IPR017853">
    <property type="entry name" value="GH"/>
</dbReference>
<proteinExistence type="inferred from homology"/>